<sequence>MITMTSRARDVVRRITANPRIGHRSGLRIAGRESRAGRLSVRAVAAPEAGDRVAETDGARVYVDPEAEPRLDGHLLDAVAGEGDRVQFVMRNQR</sequence>
<dbReference type="OrthoDB" id="4868950at2"/>
<accession>A0A1H4YBI6</accession>
<dbReference type="RefSeq" id="WP_139306628.1">
    <property type="nucleotide sequence ID" value="NZ_FNRT01000002.1"/>
</dbReference>
<keyword evidence="2" id="KW-1185">Reference proteome</keyword>
<dbReference type="Proteomes" id="UP000198742">
    <property type="component" value="Unassembled WGS sequence"/>
</dbReference>
<dbReference type="STRING" id="402596.SAMN04489844_3771"/>
<reference evidence="2" key="1">
    <citation type="submission" date="2016-10" db="EMBL/GenBank/DDBJ databases">
        <authorList>
            <person name="Varghese N."/>
            <person name="Submissions S."/>
        </authorList>
    </citation>
    <scope>NUCLEOTIDE SEQUENCE [LARGE SCALE GENOMIC DNA]</scope>
    <source>
        <strain evidence="2">DSM 22017</strain>
    </source>
</reference>
<dbReference type="Gene3D" id="2.60.300.12">
    <property type="entry name" value="HesB-like domain"/>
    <property type="match status" value="1"/>
</dbReference>
<dbReference type="SUPFAM" id="SSF89360">
    <property type="entry name" value="HesB-like domain"/>
    <property type="match status" value="1"/>
</dbReference>
<gene>
    <name evidence="1" type="ORF">SAMN04489844_3771</name>
</gene>
<proteinExistence type="predicted"/>
<protein>
    <submittedName>
        <fullName evidence="1">Fe-S cluster assembly iron-binding protein IscA</fullName>
    </submittedName>
</protein>
<evidence type="ECO:0000313" key="1">
    <source>
        <dbReference type="EMBL" id="SED14551.1"/>
    </source>
</evidence>
<name>A0A1H4YBI6_9ACTN</name>
<dbReference type="AlphaFoldDB" id="A0A1H4YBI6"/>
<dbReference type="EMBL" id="FNRT01000002">
    <property type="protein sequence ID" value="SED14551.1"/>
    <property type="molecule type" value="Genomic_DNA"/>
</dbReference>
<evidence type="ECO:0000313" key="2">
    <source>
        <dbReference type="Proteomes" id="UP000198742"/>
    </source>
</evidence>
<dbReference type="InterPro" id="IPR035903">
    <property type="entry name" value="HesB-like_dom_sf"/>
</dbReference>
<organism evidence="1 2">
    <name type="scientific">Nocardioides exalbidus</name>
    <dbReference type="NCBI Taxonomy" id="402596"/>
    <lineage>
        <taxon>Bacteria</taxon>
        <taxon>Bacillati</taxon>
        <taxon>Actinomycetota</taxon>
        <taxon>Actinomycetes</taxon>
        <taxon>Propionibacteriales</taxon>
        <taxon>Nocardioidaceae</taxon>
        <taxon>Nocardioides</taxon>
    </lineage>
</organism>